<dbReference type="EMBL" id="JAGPXD010000003">
    <property type="protein sequence ID" value="KAH7362903.1"/>
    <property type="molecule type" value="Genomic_DNA"/>
</dbReference>
<proteinExistence type="predicted"/>
<dbReference type="InterPro" id="IPR029063">
    <property type="entry name" value="SAM-dependent_MTases_sf"/>
</dbReference>
<comment type="caution">
    <text evidence="5">The sequence shown here is derived from an EMBL/GenBank/DDBJ whole genome shotgun (WGS) entry which is preliminary data.</text>
</comment>
<name>A0A8K0TM42_9PEZI</name>
<dbReference type="OrthoDB" id="5585464at2759"/>
<reference evidence="5" key="1">
    <citation type="journal article" date="2021" name="Nat. Commun.">
        <title>Genetic determinants of endophytism in the Arabidopsis root mycobiome.</title>
        <authorList>
            <person name="Mesny F."/>
            <person name="Miyauchi S."/>
            <person name="Thiergart T."/>
            <person name="Pickel B."/>
            <person name="Atanasova L."/>
            <person name="Karlsson M."/>
            <person name="Huettel B."/>
            <person name="Barry K.W."/>
            <person name="Haridas S."/>
            <person name="Chen C."/>
            <person name="Bauer D."/>
            <person name="Andreopoulos W."/>
            <person name="Pangilinan J."/>
            <person name="LaButti K."/>
            <person name="Riley R."/>
            <person name="Lipzen A."/>
            <person name="Clum A."/>
            <person name="Drula E."/>
            <person name="Henrissat B."/>
            <person name="Kohler A."/>
            <person name="Grigoriev I.V."/>
            <person name="Martin F.M."/>
            <person name="Hacquard S."/>
        </authorList>
    </citation>
    <scope>NUCLEOTIDE SEQUENCE</scope>
    <source>
        <strain evidence="5">MPI-CAGE-AT-0016</strain>
    </source>
</reference>
<dbReference type="PANTHER" id="PTHR12133:SF1">
    <property type="entry name" value="TRNA (ADENINE(58)-N(1))-METHYLTRANSFERASE, MITOCHONDRIAL"/>
    <property type="match status" value="1"/>
</dbReference>
<dbReference type="GO" id="GO:0030488">
    <property type="term" value="P:tRNA methylation"/>
    <property type="evidence" value="ECO:0007669"/>
    <property type="project" value="InterPro"/>
</dbReference>
<dbReference type="GO" id="GO:0005739">
    <property type="term" value="C:mitochondrion"/>
    <property type="evidence" value="ECO:0007669"/>
    <property type="project" value="TreeGrafter"/>
</dbReference>
<dbReference type="Proteomes" id="UP000813385">
    <property type="component" value="Unassembled WGS sequence"/>
</dbReference>
<dbReference type="AlphaFoldDB" id="A0A8K0TM42"/>
<gene>
    <name evidence="5" type="ORF">B0T11DRAFT_281671</name>
</gene>
<feature type="region of interest" description="Disordered" evidence="4">
    <location>
        <begin position="421"/>
        <end position="446"/>
    </location>
</feature>
<sequence length="446" mass="48368">MFQSSCVRTARTASHLTRQASQVRYSSRVVQEHDVLQLRQKKPYAFAKQHLSPILRPDTTIKLDYGATLQGSDLIGRPIPSIVTDSKGYPVRLAEVTLSQYLTNQPRVATPIYPQDASLIVSLLDINVPVPGEDPEADAGPVMELFEAGTGMGSLTLHITRTLHGANPPVPPNLRRAMLAAPYKRGLLLRNTATDDSPVCGDMPHAPELDSPELEAQLQAYRASRRAILHSLDVKSSTSRKAHGVVQGFCRGRYVLDVDFHVRTIKSFMESRFAENGRQPFLSHAVLDLPGSADHADLVVEALKPHGKLVVFFPSVTQVMEFVVWATETKQPLHAEKTIELMPGSWAPGFTDAVGGREWDVRTVTPRKAKREAATAQTASDGDAGASDVVAAEPNTVQVCRPKVGNLVGGGGFLAVFTKKLPNSSQSQEGEKVTSEESAESTPSEG</sequence>
<dbReference type="GO" id="GO:0031515">
    <property type="term" value="C:tRNA (m1A) methyltransferase complex"/>
    <property type="evidence" value="ECO:0007669"/>
    <property type="project" value="InterPro"/>
</dbReference>
<feature type="region of interest" description="Disordered" evidence="4">
    <location>
        <begin position="365"/>
        <end position="387"/>
    </location>
</feature>
<evidence type="ECO:0000256" key="4">
    <source>
        <dbReference type="SAM" id="MobiDB-lite"/>
    </source>
</evidence>
<accession>A0A8K0TM42</accession>
<evidence type="ECO:0000256" key="2">
    <source>
        <dbReference type="ARBA" id="ARBA00015963"/>
    </source>
</evidence>
<evidence type="ECO:0000256" key="3">
    <source>
        <dbReference type="ARBA" id="ARBA00033309"/>
    </source>
</evidence>
<feature type="compositionally biased region" description="Low complexity" evidence="4">
    <location>
        <begin position="374"/>
        <end position="387"/>
    </location>
</feature>
<dbReference type="InterPro" id="IPR014816">
    <property type="entry name" value="tRNA_MeTrfase_Gcd14"/>
</dbReference>
<evidence type="ECO:0000313" key="5">
    <source>
        <dbReference type="EMBL" id="KAH7362903.1"/>
    </source>
</evidence>
<dbReference type="GO" id="GO:0160107">
    <property type="term" value="F:tRNA (adenine(58)-N1)-methyltransferase activity"/>
    <property type="evidence" value="ECO:0007669"/>
    <property type="project" value="UniProtKB-EC"/>
</dbReference>
<dbReference type="SUPFAM" id="SSF53335">
    <property type="entry name" value="S-adenosyl-L-methionine-dependent methyltransferases"/>
    <property type="match status" value="1"/>
</dbReference>
<evidence type="ECO:0000313" key="6">
    <source>
        <dbReference type="Proteomes" id="UP000813385"/>
    </source>
</evidence>
<dbReference type="PANTHER" id="PTHR12133">
    <property type="entry name" value="TRNA (ADENINE(58)-N(1))-METHYLTRANSFERASE"/>
    <property type="match status" value="1"/>
</dbReference>
<dbReference type="EC" id="2.1.1.220" evidence="1"/>
<dbReference type="Gene3D" id="3.40.50.150">
    <property type="entry name" value="Vaccinia Virus protein VP39"/>
    <property type="match status" value="1"/>
</dbReference>
<keyword evidence="6" id="KW-1185">Reference proteome</keyword>
<protein>
    <recommendedName>
        <fullName evidence="2">tRNA (adenine(58)-N(1))-methyltransferase catalytic subunit TRM61</fullName>
        <ecNumber evidence="1">2.1.1.220</ecNumber>
    </recommendedName>
    <alternativeName>
        <fullName evidence="3">tRNA(m1A58)-methyltransferase subunit TRM61</fullName>
    </alternativeName>
</protein>
<dbReference type="PROSITE" id="PS51620">
    <property type="entry name" value="SAM_TRM61"/>
    <property type="match status" value="1"/>
</dbReference>
<evidence type="ECO:0000256" key="1">
    <source>
        <dbReference type="ARBA" id="ARBA00012796"/>
    </source>
</evidence>
<organism evidence="5 6">
    <name type="scientific">Plectosphaerella cucumerina</name>
    <dbReference type="NCBI Taxonomy" id="40658"/>
    <lineage>
        <taxon>Eukaryota</taxon>
        <taxon>Fungi</taxon>
        <taxon>Dikarya</taxon>
        <taxon>Ascomycota</taxon>
        <taxon>Pezizomycotina</taxon>
        <taxon>Sordariomycetes</taxon>
        <taxon>Hypocreomycetidae</taxon>
        <taxon>Glomerellales</taxon>
        <taxon>Plectosphaerellaceae</taxon>
        <taxon>Plectosphaerella</taxon>
    </lineage>
</organism>